<dbReference type="AlphaFoldDB" id="A0A5C3KLU4"/>
<sequence>MATPGPVIPLTFDRVNQGHTVSSTAPLFSIPVELLHNVLQLFAPSDLAALAQVDHDCRQLARSAQFADVILDYSKGSSWQLLHLLENEVESDQPHIEENNRQEHSVPSPTNGLTRRIGSCIRRLSVLVEWPFPNPRPRDGISPSQFLCASKSKGDEGEFLSRGARIIQHLDHVFTVSWVTPNIWFTQKFAESLRNSCSLKGMVLDVAGCLSIEDVLNEWPLDSLTLRAQDDGGFNLSSTQSQRVPLLSSLSTSIRHLSLTRPGIGPSFPLPTSVLSMENLESLALQGFELPLHIPQDGFQFGCRMTHLSLSGLSSSSETISSLTLFFPRLQVLRWTRPIPNGDQIDSELDLLAFLRSHSGTLETLEFTQPIGPQFISDQLLPLLQSDFDYLKSLKLIWSSSEITPDVFQQLGTLNSLQHLWISAGAQIGQNPTWLIDHAAIFQALLPGSAHLPPYKQGGRQNLRTLIVTRDTYASTSSTHPLLDPSRHNHTSYYTSRILPFHINPDLFLTPAERRSKDEEHNAALSRSALELNYEELVRNERKRNDAVWERWHASRMKGAVEGYFRGLDGLRGCYVGGLLFERGGRNDAFTMVRSIDGDLDAEMYWRREACASSWPM</sequence>
<dbReference type="Gene3D" id="3.80.10.10">
    <property type="entry name" value="Ribonuclease Inhibitor"/>
    <property type="match status" value="1"/>
</dbReference>
<evidence type="ECO:0000313" key="4">
    <source>
        <dbReference type="Proteomes" id="UP000307440"/>
    </source>
</evidence>
<dbReference type="InterPro" id="IPR032675">
    <property type="entry name" value="LRR_dom_sf"/>
</dbReference>
<dbReference type="PROSITE" id="PS50181">
    <property type="entry name" value="FBOX"/>
    <property type="match status" value="1"/>
</dbReference>
<dbReference type="Proteomes" id="UP000307440">
    <property type="component" value="Unassembled WGS sequence"/>
</dbReference>
<name>A0A5C3KLU4_COPMA</name>
<gene>
    <name evidence="3" type="ORF">FA15DRAFT_672745</name>
</gene>
<dbReference type="EMBL" id="ML210274">
    <property type="protein sequence ID" value="TFK21246.1"/>
    <property type="molecule type" value="Genomic_DNA"/>
</dbReference>
<dbReference type="SUPFAM" id="SSF52047">
    <property type="entry name" value="RNI-like"/>
    <property type="match status" value="1"/>
</dbReference>
<organism evidence="3 4">
    <name type="scientific">Coprinopsis marcescibilis</name>
    <name type="common">Agaric fungus</name>
    <name type="synonym">Psathyrella marcescibilis</name>
    <dbReference type="NCBI Taxonomy" id="230819"/>
    <lineage>
        <taxon>Eukaryota</taxon>
        <taxon>Fungi</taxon>
        <taxon>Dikarya</taxon>
        <taxon>Basidiomycota</taxon>
        <taxon>Agaricomycotina</taxon>
        <taxon>Agaricomycetes</taxon>
        <taxon>Agaricomycetidae</taxon>
        <taxon>Agaricales</taxon>
        <taxon>Agaricineae</taxon>
        <taxon>Psathyrellaceae</taxon>
        <taxon>Coprinopsis</taxon>
    </lineage>
</organism>
<accession>A0A5C3KLU4</accession>
<proteinExistence type="predicted"/>
<reference evidence="3 4" key="1">
    <citation type="journal article" date="2019" name="Nat. Ecol. Evol.">
        <title>Megaphylogeny resolves global patterns of mushroom evolution.</title>
        <authorList>
            <person name="Varga T."/>
            <person name="Krizsan K."/>
            <person name="Foldi C."/>
            <person name="Dima B."/>
            <person name="Sanchez-Garcia M."/>
            <person name="Sanchez-Ramirez S."/>
            <person name="Szollosi G.J."/>
            <person name="Szarkandi J.G."/>
            <person name="Papp V."/>
            <person name="Albert L."/>
            <person name="Andreopoulos W."/>
            <person name="Angelini C."/>
            <person name="Antonin V."/>
            <person name="Barry K.W."/>
            <person name="Bougher N.L."/>
            <person name="Buchanan P."/>
            <person name="Buyck B."/>
            <person name="Bense V."/>
            <person name="Catcheside P."/>
            <person name="Chovatia M."/>
            <person name="Cooper J."/>
            <person name="Damon W."/>
            <person name="Desjardin D."/>
            <person name="Finy P."/>
            <person name="Geml J."/>
            <person name="Haridas S."/>
            <person name="Hughes K."/>
            <person name="Justo A."/>
            <person name="Karasinski D."/>
            <person name="Kautmanova I."/>
            <person name="Kiss B."/>
            <person name="Kocsube S."/>
            <person name="Kotiranta H."/>
            <person name="LaButti K.M."/>
            <person name="Lechner B.E."/>
            <person name="Liimatainen K."/>
            <person name="Lipzen A."/>
            <person name="Lukacs Z."/>
            <person name="Mihaltcheva S."/>
            <person name="Morgado L.N."/>
            <person name="Niskanen T."/>
            <person name="Noordeloos M.E."/>
            <person name="Ohm R.A."/>
            <person name="Ortiz-Santana B."/>
            <person name="Ovrebo C."/>
            <person name="Racz N."/>
            <person name="Riley R."/>
            <person name="Savchenko A."/>
            <person name="Shiryaev A."/>
            <person name="Soop K."/>
            <person name="Spirin V."/>
            <person name="Szebenyi C."/>
            <person name="Tomsovsky M."/>
            <person name="Tulloss R.E."/>
            <person name="Uehling J."/>
            <person name="Grigoriev I.V."/>
            <person name="Vagvolgyi C."/>
            <person name="Papp T."/>
            <person name="Martin F.M."/>
            <person name="Miettinen O."/>
            <person name="Hibbett D.S."/>
            <person name="Nagy L.G."/>
        </authorList>
    </citation>
    <scope>NUCLEOTIDE SEQUENCE [LARGE SCALE GENOMIC DNA]</scope>
    <source>
        <strain evidence="3 4">CBS 121175</strain>
    </source>
</reference>
<feature type="compositionally biased region" description="Basic and acidic residues" evidence="1">
    <location>
        <begin position="93"/>
        <end position="104"/>
    </location>
</feature>
<feature type="region of interest" description="Disordered" evidence="1">
    <location>
        <begin position="93"/>
        <end position="112"/>
    </location>
</feature>
<keyword evidence="4" id="KW-1185">Reference proteome</keyword>
<protein>
    <recommendedName>
        <fullName evidence="2">F-box domain-containing protein</fullName>
    </recommendedName>
</protein>
<dbReference type="InterPro" id="IPR001810">
    <property type="entry name" value="F-box_dom"/>
</dbReference>
<feature type="domain" description="F-box" evidence="2">
    <location>
        <begin position="24"/>
        <end position="82"/>
    </location>
</feature>
<evidence type="ECO:0000313" key="3">
    <source>
        <dbReference type="EMBL" id="TFK21246.1"/>
    </source>
</evidence>
<evidence type="ECO:0000256" key="1">
    <source>
        <dbReference type="SAM" id="MobiDB-lite"/>
    </source>
</evidence>
<evidence type="ECO:0000259" key="2">
    <source>
        <dbReference type="PROSITE" id="PS50181"/>
    </source>
</evidence>
<dbReference type="OrthoDB" id="3257981at2759"/>